<protein>
    <recommendedName>
        <fullName evidence="9 10">tRNA (guanine(26)-N(2))-dimethyltransferase</fullName>
        <ecNumber evidence="7 10">2.1.1.216</ecNumber>
    </recommendedName>
</protein>
<sequence length="581" mass="65843">MFLLNGHSVLRIYTPFTINQFNFSTALVKLLNMETSNIKQVKEGKAEILYKTSRDVFYNPVQEFNRDLSVSVLKLFNYNWMKKVEEKKGKQKSEENLRKDSIVDEHQGSDLEDVLIQTRIERKALEPGKIYEDGVALLEALAASGLRSIRYAKEAGGFRSIIANDLSRAAVESMKTNIEYNEVSHLISTSENDATALMYQRRRRADRFNAIDLDPYGSPTPFLDAAIQSISDGGLLLVTATDMAVLCGNSQETCFYKYGSLPLRTKACHEMALRILLQHVQSFATRYGRYIRPILSVSVDFYIRIFVQVFSGNRECKRTASETAMGFLCTGCETQSFQYLNTVSIENNNEKFGRTTGPPVSSSCKHCGSSHHIGGPFYMGPLHDQSFLRDLLNNIKTDPEPLGTVKRLEGVLTMAMEELSDVPFYYLLDQMSSKVKVTMPTAKQFRSAICNAGYRVSMSHCAQNSIKTDAPPSFLWDIFRELAKDIRNKIPNNVADAILSKPMEHTIDFTENKLAIPESQLKKLVRFQENPERNWGPKHRAKISLQASEEEKRIRNQGKKKRKMTNDSDATVVDDSENMKD</sequence>
<evidence type="ECO:0000256" key="11">
    <source>
        <dbReference type="SAM" id="MobiDB-lite"/>
    </source>
</evidence>
<evidence type="ECO:0000256" key="3">
    <source>
        <dbReference type="ARBA" id="ARBA00022679"/>
    </source>
</evidence>
<keyword evidence="3 10" id="KW-0808">Transferase</keyword>
<evidence type="ECO:0000256" key="7">
    <source>
        <dbReference type="ARBA" id="ARBA00039099"/>
    </source>
</evidence>
<keyword evidence="4 10" id="KW-0949">S-adenosyl-L-methionine</keyword>
<evidence type="ECO:0000256" key="9">
    <source>
        <dbReference type="ARBA" id="ARBA00074266"/>
    </source>
</evidence>
<proteinExistence type="inferred from homology"/>
<keyword evidence="5 10" id="KW-0819">tRNA processing</keyword>
<dbReference type="EMBL" id="JAVRJZ010000016">
    <property type="protein sequence ID" value="KAK2710528.1"/>
    <property type="molecule type" value="Genomic_DNA"/>
</dbReference>
<evidence type="ECO:0000256" key="10">
    <source>
        <dbReference type="PROSITE-ProRule" id="PRU00958"/>
    </source>
</evidence>
<dbReference type="Proteomes" id="UP001187531">
    <property type="component" value="Unassembled WGS sequence"/>
</dbReference>
<evidence type="ECO:0000256" key="1">
    <source>
        <dbReference type="ARBA" id="ARBA00022555"/>
    </source>
</evidence>
<dbReference type="InterPro" id="IPR042296">
    <property type="entry name" value="tRNA_met_Trm1_C"/>
</dbReference>
<dbReference type="GO" id="GO:0002940">
    <property type="term" value="P:tRNA N2-guanine methylation"/>
    <property type="evidence" value="ECO:0007669"/>
    <property type="project" value="TreeGrafter"/>
</dbReference>
<evidence type="ECO:0000256" key="5">
    <source>
        <dbReference type="ARBA" id="ARBA00022694"/>
    </source>
</evidence>
<dbReference type="InterPro" id="IPR002905">
    <property type="entry name" value="Trm1"/>
</dbReference>
<evidence type="ECO:0000313" key="12">
    <source>
        <dbReference type="EMBL" id="KAK2710528.1"/>
    </source>
</evidence>
<feature type="compositionally biased region" description="Acidic residues" evidence="11">
    <location>
        <begin position="572"/>
        <end position="581"/>
    </location>
</feature>
<dbReference type="InterPro" id="IPR029063">
    <property type="entry name" value="SAM-dependent_MTases_sf"/>
</dbReference>
<accession>A0AA88HFR6</accession>
<dbReference type="FunFam" id="3.30.56.70:FF:000001">
    <property type="entry name" value="tRNA (guanine(26)-N(2))-dimethyltransferase"/>
    <property type="match status" value="1"/>
</dbReference>
<evidence type="ECO:0000256" key="6">
    <source>
        <dbReference type="ARBA" id="ARBA00022884"/>
    </source>
</evidence>
<organism evidence="12 13">
    <name type="scientific">Artemia franciscana</name>
    <name type="common">Brine shrimp</name>
    <name type="synonym">Artemia sanfranciscana</name>
    <dbReference type="NCBI Taxonomy" id="6661"/>
    <lineage>
        <taxon>Eukaryota</taxon>
        <taxon>Metazoa</taxon>
        <taxon>Ecdysozoa</taxon>
        <taxon>Arthropoda</taxon>
        <taxon>Crustacea</taxon>
        <taxon>Branchiopoda</taxon>
        <taxon>Anostraca</taxon>
        <taxon>Artemiidae</taxon>
        <taxon>Artemia</taxon>
    </lineage>
</organism>
<comment type="catalytic activity">
    <reaction evidence="8 10">
        <text>guanosine(26) in tRNA + 2 S-adenosyl-L-methionine = N(2)-dimethylguanosine(26) in tRNA + 2 S-adenosyl-L-homocysteine + 2 H(+)</text>
        <dbReference type="Rhea" id="RHEA:43140"/>
        <dbReference type="Rhea" id="RHEA-COMP:10359"/>
        <dbReference type="Rhea" id="RHEA-COMP:10360"/>
        <dbReference type="ChEBI" id="CHEBI:15378"/>
        <dbReference type="ChEBI" id="CHEBI:57856"/>
        <dbReference type="ChEBI" id="CHEBI:59789"/>
        <dbReference type="ChEBI" id="CHEBI:74269"/>
        <dbReference type="ChEBI" id="CHEBI:74513"/>
        <dbReference type="EC" id="2.1.1.216"/>
    </reaction>
</comment>
<dbReference type="Gene3D" id="3.30.56.70">
    <property type="entry name" value="N2,N2-dimethylguanosine tRNA methyltransferase, C-terminal domain"/>
    <property type="match status" value="1"/>
</dbReference>
<dbReference type="NCBIfam" id="TIGR00308">
    <property type="entry name" value="TRM1"/>
    <property type="match status" value="1"/>
</dbReference>
<dbReference type="GO" id="GO:0005634">
    <property type="term" value="C:nucleus"/>
    <property type="evidence" value="ECO:0007669"/>
    <property type="project" value="TreeGrafter"/>
</dbReference>
<comment type="similarity">
    <text evidence="10">Belongs to the class I-like SAM-binding methyltransferase superfamily. Trm1 family.</text>
</comment>
<dbReference type="GO" id="GO:0000049">
    <property type="term" value="F:tRNA binding"/>
    <property type="evidence" value="ECO:0007669"/>
    <property type="project" value="UniProtKB-UniRule"/>
</dbReference>
<dbReference type="PANTHER" id="PTHR10631">
    <property type="entry name" value="N 2 ,N 2 -DIMETHYLGUANOSINE TRNA METHYLTRANSFERASE"/>
    <property type="match status" value="1"/>
</dbReference>
<evidence type="ECO:0000313" key="13">
    <source>
        <dbReference type="Proteomes" id="UP001187531"/>
    </source>
</evidence>
<gene>
    <name evidence="12" type="ORF">QYM36_011903</name>
</gene>
<keyword evidence="2 10" id="KW-0489">Methyltransferase</keyword>
<dbReference type="PROSITE" id="PS51626">
    <property type="entry name" value="SAM_MT_TRM1"/>
    <property type="match status" value="1"/>
</dbReference>
<reference evidence="12" key="1">
    <citation type="submission" date="2023-07" db="EMBL/GenBank/DDBJ databases">
        <title>Chromosome-level genome assembly of Artemia franciscana.</title>
        <authorList>
            <person name="Jo E."/>
        </authorList>
    </citation>
    <scope>NUCLEOTIDE SEQUENCE</scope>
    <source>
        <tissue evidence="12">Whole body</tissue>
    </source>
</reference>
<dbReference type="AlphaFoldDB" id="A0AA88HFR6"/>
<evidence type="ECO:0000256" key="2">
    <source>
        <dbReference type="ARBA" id="ARBA00022603"/>
    </source>
</evidence>
<comment type="caution">
    <text evidence="12">The sequence shown here is derived from an EMBL/GenBank/DDBJ whole genome shotgun (WGS) entry which is preliminary data.</text>
</comment>
<evidence type="ECO:0000256" key="4">
    <source>
        <dbReference type="ARBA" id="ARBA00022691"/>
    </source>
</evidence>
<dbReference type="SUPFAM" id="SSF53335">
    <property type="entry name" value="S-adenosyl-L-methionine-dependent methyltransferases"/>
    <property type="match status" value="1"/>
</dbReference>
<dbReference type="Pfam" id="PF02005">
    <property type="entry name" value="TRM"/>
    <property type="match status" value="1"/>
</dbReference>
<dbReference type="Gene3D" id="3.40.50.150">
    <property type="entry name" value="Vaccinia Virus protein VP39"/>
    <property type="match status" value="1"/>
</dbReference>
<dbReference type="PANTHER" id="PTHR10631:SF3">
    <property type="entry name" value="TRNA (GUANINE(26)-N(2))-DIMETHYLTRANSFERASE"/>
    <property type="match status" value="1"/>
</dbReference>
<keyword evidence="13" id="KW-1185">Reference proteome</keyword>
<keyword evidence="1 10" id="KW-0820">tRNA-binding</keyword>
<keyword evidence="6 10" id="KW-0694">RNA-binding</keyword>
<feature type="region of interest" description="Disordered" evidence="11">
    <location>
        <begin position="530"/>
        <end position="581"/>
    </location>
</feature>
<evidence type="ECO:0000256" key="8">
    <source>
        <dbReference type="ARBA" id="ARBA00051897"/>
    </source>
</evidence>
<dbReference type="EC" id="2.1.1.216" evidence="7 10"/>
<name>A0AA88HFR6_ARTSF</name>
<dbReference type="GO" id="GO:0160104">
    <property type="term" value="F:tRNA (guanine(26)-N2)-dimethyltransferase activity"/>
    <property type="evidence" value="ECO:0007669"/>
    <property type="project" value="UniProtKB-UniRule"/>
</dbReference>